<dbReference type="InterPro" id="IPR047795">
    <property type="entry name" value="Put_SteA-like"/>
</dbReference>
<evidence type="ECO:0000256" key="5">
    <source>
        <dbReference type="SAM" id="Phobius"/>
    </source>
</evidence>
<keyword evidence="2" id="KW-0547">Nucleotide-binding</keyword>
<feature type="transmembrane region" description="Helical" evidence="5">
    <location>
        <begin position="365"/>
        <end position="387"/>
    </location>
</feature>
<dbReference type="NCBIfam" id="NF040608">
    <property type="entry name" value="division_SteA"/>
    <property type="match status" value="1"/>
</dbReference>
<dbReference type="SUPFAM" id="SSF63999">
    <property type="entry name" value="Thiamin pyrophosphokinase, catalytic domain"/>
    <property type="match status" value="1"/>
</dbReference>
<evidence type="ECO:0000256" key="3">
    <source>
        <dbReference type="ARBA" id="ARBA00022777"/>
    </source>
</evidence>
<dbReference type="AlphaFoldDB" id="A0A653EYB9"/>
<evidence type="ECO:0000259" key="6">
    <source>
        <dbReference type="Pfam" id="PF12555"/>
    </source>
</evidence>
<sequence>MGLMLRRASRPRPCFPDRIAPMKMSALLSRNTARPGLVGTARVDRNVDRLLRRVCPGDIVVLDILDLDRITADALVEADVAAVVNASSSVSGRYPNLGPEVLVNNGVTLIDETGPEVFKKVKDGSKIRLYEGGLYSGDRRLVRGTERSDHDIADLMREAKSGLAAHLEAFAGNTIEFIKSESPLLIDGIGIPDIDVDMRRRHVVVVGEEPRAADDVKALKPFIKEYQPVLVGVGTGADVLRKAGYRPQLIVGDPDQISTEVLKCGAQVVLPADADGHAPGLERIQDLGVGAMTFPAAGSAIDLALLLADHHGAALLVTAGHTANIETFFDRTRAQSNPSTFLTRLRVGEKLVDAKAVATLYRNHISAGAIALLALTMLIAIIVVLWVSRTDGVVLHWIIDYWNRFSLWVQNLVT</sequence>
<keyword evidence="5" id="KW-1133">Transmembrane helix</keyword>
<dbReference type="EMBL" id="LR589324">
    <property type="protein sequence ID" value="VTP02339.1"/>
    <property type="molecule type" value="Genomic_DNA"/>
</dbReference>
<protein>
    <recommendedName>
        <fullName evidence="6">SteA-like C-terminal domain-containing protein</fullName>
    </recommendedName>
</protein>
<keyword evidence="3" id="KW-0418">Kinase</keyword>
<dbReference type="InterPro" id="IPR036759">
    <property type="entry name" value="TPK_catalytic_sf"/>
</dbReference>
<dbReference type="GO" id="GO:0016301">
    <property type="term" value="F:kinase activity"/>
    <property type="evidence" value="ECO:0007669"/>
    <property type="project" value="UniProtKB-KW"/>
</dbReference>
<dbReference type="GO" id="GO:0009229">
    <property type="term" value="P:thiamine diphosphate biosynthetic process"/>
    <property type="evidence" value="ECO:0007669"/>
    <property type="project" value="InterPro"/>
</dbReference>
<feature type="domain" description="SteA-like C-terminal" evidence="6">
    <location>
        <begin position="355"/>
        <end position="405"/>
    </location>
</feature>
<dbReference type="Pfam" id="PF12555">
    <property type="entry name" value="SteA-like_C"/>
    <property type="match status" value="1"/>
</dbReference>
<evidence type="ECO:0000256" key="4">
    <source>
        <dbReference type="ARBA" id="ARBA00022840"/>
    </source>
</evidence>
<dbReference type="GO" id="GO:0005524">
    <property type="term" value="F:ATP binding"/>
    <property type="evidence" value="ECO:0007669"/>
    <property type="project" value="UniProtKB-KW"/>
</dbReference>
<reference evidence="7" key="1">
    <citation type="submission" date="2019-05" db="EMBL/GenBank/DDBJ databases">
        <authorList>
            <person name="Naeem R."/>
            <person name="Antony C."/>
            <person name="Guan Q."/>
        </authorList>
    </citation>
    <scope>NUCLEOTIDE SEQUENCE</scope>
    <source>
        <strain evidence="7">3</strain>
    </source>
</reference>
<gene>
    <name evidence="7" type="ORF">BIN_B_03410</name>
</gene>
<evidence type="ECO:0000256" key="1">
    <source>
        <dbReference type="ARBA" id="ARBA00022679"/>
    </source>
</evidence>
<dbReference type="InterPro" id="IPR022215">
    <property type="entry name" value="SteA-like_C"/>
</dbReference>
<keyword evidence="5" id="KW-0472">Membrane</keyword>
<proteinExistence type="predicted"/>
<keyword evidence="1" id="KW-0808">Transferase</keyword>
<evidence type="ECO:0000313" key="7">
    <source>
        <dbReference type="EMBL" id="VTP02339.1"/>
    </source>
</evidence>
<dbReference type="GO" id="GO:0004788">
    <property type="term" value="F:thiamine diphosphokinase activity"/>
    <property type="evidence" value="ECO:0007669"/>
    <property type="project" value="InterPro"/>
</dbReference>
<evidence type="ECO:0000256" key="2">
    <source>
        <dbReference type="ARBA" id="ARBA00022741"/>
    </source>
</evidence>
<organism evidence="7">
    <name type="scientific">Mycobacterium kansasii</name>
    <dbReference type="NCBI Taxonomy" id="1768"/>
    <lineage>
        <taxon>Bacteria</taxon>
        <taxon>Bacillati</taxon>
        <taxon>Actinomycetota</taxon>
        <taxon>Actinomycetes</taxon>
        <taxon>Mycobacteriales</taxon>
        <taxon>Mycobacteriaceae</taxon>
        <taxon>Mycobacterium</taxon>
    </lineage>
</organism>
<keyword evidence="5" id="KW-0812">Transmembrane</keyword>
<keyword evidence="4" id="KW-0067">ATP-binding</keyword>
<accession>A0A653EYB9</accession>
<name>A0A653EYB9_MYCKA</name>